<comment type="caution">
    <text evidence="1">The sequence shown here is derived from an EMBL/GenBank/DDBJ whole genome shotgun (WGS) entry which is preliminary data.</text>
</comment>
<evidence type="ECO:0008006" key="3">
    <source>
        <dbReference type="Google" id="ProtNLM"/>
    </source>
</evidence>
<dbReference type="InterPro" id="IPR024269">
    <property type="entry name" value="DUF3791"/>
</dbReference>
<dbReference type="STRING" id="470145.BACCOP_00226"/>
<dbReference type="Proteomes" id="UP000003146">
    <property type="component" value="Unassembled WGS sequence"/>
</dbReference>
<proteinExistence type="predicted"/>
<dbReference type="AlphaFoldDB" id="B3JED5"/>
<reference evidence="1 2" key="1">
    <citation type="submission" date="2008-04" db="EMBL/GenBank/DDBJ databases">
        <title>Draft genome sequence of Bacteroides coprocola (DSM 17136).</title>
        <authorList>
            <person name="Sudarsanam P."/>
            <person name="Ley R."/>
            <person name="Guruge J."/>
            <person name="Turnbaugh P.J."/>
            <person name="Mahowald M."/>
            <person name="Liep D."/>
            <person name="Gordon J."/>
        </authorList>
    </citation>
    <scope>NUCLEOTIDE SEQUENCE [LARGE SCALE GENOMIC DNA]</scope>
    <source>
        <strain evidence="1 2">DSM 17136</strain>
    </source>
</reference>
<evidence type="ECO:0000313" key="1">
    <source>
        <dbReference type="EMBL" id="EDV02667.1"/>
    </source>
</evidence>
<dbReference type="HOGENOM" id="CLU_2153208_0_0_10"/>
<organism evidence="1 2">
    <name type="scientific">Phocaeicola coprocola DSM 17136</name>
    <dbReference type="NCBI Taxonomy" id="470145"/>
    <lineage>
        <taxon>Bacteria</taxon>
        <taxon>Pseudomonadati</taxon>
        <taxon>Bacteroidota</taxon>
        <taxon>Bacteroidia</taxon>
        <taxon>Bacteroidales</taxon>
        <taxon>Bacteroidaceae</taxon>
        <taxon>Phocaeicola</taxon>
    </lineage>
</organism>
<dbReference type="eggNOG" id="ENOG503440Q">
    <property type="taxonomic scope" value="Bacteria"/>
</dbReference>
<accession>B3JED5</accession>
<protein>
    <recommendedName>
        <fullName evidence="3">DUF3791 domain-containing protein</fullName>
    </recommendedName>
</protein>
<sequence>MLHRKLNTRGLDAFSESDEERMSKIIIFAYVSSTAVDMDYDIKDKMEWTIIFIREFGRKYGLSMKQAFNYLSRFKGIDFIDRHYDYVHTQSFASMVDDIAEYCHRHGGALV</sequence>
<dbReference type="EMBL" id="ABIY02000022">
    <property type="protein sequence ID" value="EDV02667.1"/>
    <property type="molecule type" value="Genomic_DNA"/>
</dbReference>
<reference evidence="1 2" key="2">
    <citation type="submission" date="2008-04" db="EMBL/GenBank/DDBJ databases">
        <authorList>
            <person name="Fulton L."/>
            <person name="Clifton S."/>
            <person name="Fulton B."/>
            <person name="Xu J."/>
            <person name="Minx P."/>
            <person name="Pepin K.H."/>
            <person name="Johnson M."/>
            <person name="Thiruvilangam P."/>
            <person name="Bhonagiri V."/>
            <person name="Nash W.E."/>
            <person name="Mardis E.R."/>
            <person name="Wilson R.K."/>
        </authorList>
    </citation>
    <scope>NUCLEOTIDE SEQUENCE [LARGE SCALE GENOMIC DNA]</scope>
    <source>
        <strain evidence="1 2">DSM 17136</strain>
    </source>
</reference>
<dbReference type="Pfam" id="PF12668">
    <property type="entry name" value="DUF3791"/>
    <property type="match status" value="1"/>
</dbReference>
<evidence type="ECO:0000313" key="2">
    <source>
        <dbReference type="Proteomes" id="UP000003146"/>
    </source>
</evidence>
<name>B3JED5_9BACT</name>
<gene>
    <name evidence="1" type="ORF">BACCOP_00226</name>
</gene>